<dbReference type="AlphaFoldDB" id="A0AAE9ZDP3"/>
<evidence type="ECO:0000256" key="1">
    <source>
        <dbReference type="SAM" id="Phobius"/>
    </source>
</evidence>
<keyword evidence="1" id="KW-1133">Transmembrane helix</keyword>
<reference evidence="2" key="1">
    <citation type="submission" date="2023-02" db="EMBL/GenBank/DDBJ databases">
        <title>Genome sequence of Hyphococcus flavus.</title>
        <authorList>
            <person name="Rong J.-C."/>
            <person name="Zhao Q."/>
            <person name="Yi M."/>
            <person name="Wu J.-Y."/>
        </authorList>
    </citation>
    <scope>NUCLEOTIDE SEQUENCE</scope>
    <source>
        <strain evidence="2">MCCC 1K03223</strain>
    </source>
</reference>
<evidence type="ECO:0000313" key="3">
    <source>
        <dbReference type="Proteomes" id="UP001214043"/>
    </source>
</evidence>
<protein>
    <submittedName>
        <fullName evidence="2">DUF983 domain-containing protein</fullName>
    </submittedName>
</protein>
<gene>
    <name evidence="2" type="ORF">PUV54_07805</name>
</gene>
<dbReference type="InterPro" id="IPR009325">
    <property type="entry name" value="DUF983"/>
</dbReference>
<keyword evidence="1" id="KW-0812">Transmembrane</keyword>
<keyword evidence="3" id="KW-1185">Reference proteome</keyword>
<sequence>MTYYPPVSPYAAGLGAKCPRCGQGALYDGFLKLKPVCDACGLDYSKADSGDGPAVFVIFIVGFVAVALAFIVRFVWGAPIGVALLLGGGFTVVAIMALLRPLKATLIALQYANKAAEGRLEE</sequence>
<dbReference type="Proteomes" id="UP001214043">
    <property type="component" value="Chromosome"/>
</dbReference>
<feature type="transmembrane region" description="Helical" evidence="1">
    <location>
        <begin position="82"/>
        <end position="99"/>
    </location>
</feature>
<proteinExistence type="predicted"/>
<dbReference type="RefSeq" id="WP_274495061.1">
    <property type="nucleotide sequence ID" value="NZ_CP118166.1"/>
</dbReference>
<keyword evidence="1" id="KW-0472">Membrane</keyword>
<evidence type="ECO:0000313" key="2">
    <source>
        <dbReference type="EMBL" id="WDI33099.1"/>
    </source>
</evidence>
<dbReference type="Pfam" id="PF06170">
    <property type="entry name" value="DUF983"/>
    <property type="match status" value="1"/>
</dbReference>
<feature type="transmembrane region" description="Helical" evidence="1">
    <location>
        <begin position="54"/>
        <end position="76"/>
    </location>
</feature>
<name>A0AAE9ZDP3_9PROT</name>
<dbReference type="EMBL" id="CP118166">
    <property type="protein sequence ID" value="WDI33099.1"/>
    <property type="molecule type" value="Genomic_DNA"/>
</dbReference>
<dbReference type="KEGG" id="hfl:PUV54_07805"/>
<accession>A0AAE9ZDP3</accession>
<organism evidence="2 3">
    <name type="scientific">Hyphococcus flavus</name>
    <dbReference type="NCBI Taxonomy" id="1866326"/>
    <lineage>
        <taxon>Bacteria</taxon>
        <taxon>Pseudomonadati</taxon>
        <taxon>Pseudomonadota</taxon>
        <taxon>Alphaproteobacteria</taxon>
        <taxon>Parvularculales</taxon>
        <taxon>Parvularculaceae</taxon>
        <taxon>Hyphococcus</taxon>
    </lineage>
</organism>